<feature type="transmembrane region" description="Helical" evidence="1">
    <location>
        <begin position="5"/>
        <end position="27"/>
    </location>
</feature>
<organism evidence="2 3">
    <name type="scientific">Mucilaginibacter gossypii</name>
    <dbReference type="NCBI Taxonomy" id="551996"/>
    <lineage>
        <taxon>Bacteria</taxon>
        <taxon>Pseudomonadati</taxon>
        <taxon>Bacteroidota</taxon>
        <taxon>Sphingobacteriia</taxon>
        <taxon>Sphingobacteriales</taxon>
        <taxon>Sphingobacteriaceae</taxon>
        <taxon>Mucilaginibacter</taxon>
    </lineage>
</organism>
<evidence type="ECO:0000256" key="1">
    <source>
        <dbReference type="SAM" id="Phobius"/>
    </source>
</evidence>
<dbReference type="RefSeq" id="WP_091176089.1">
    <property type="nucleotide sequence ID" value="NZ_FNCG01000029.1"/>
</dbReference>
<dbReference type="EMBL" id="FNCG01000029">
    <property type="protein sequence ID" value="SDI71522.1"/>
    <property type="molecule type" value="Genomic_DNA"/>
</dbReference>
<keyword evidence="1" id="KW-0812">Transmembrane</keyword>
<feature type="transmembrane region" description="Helical" evidence="1">
    <location>
        <begin position="110"/>
        <end position="129"/>
    </location>
</feature>
<proteinExistence type="predicted"/>
<accession>A0A1G8MUA9</accession>
<dbReference type="Proteomes" id="UP000199705">
    <property type="component" value="Unassembled WGS sequence"/>
</dbReference>
<dbReference type="InterPro" id="IPR025250">
    <property type="entry name" value="DUF4199"/>
</dbReference>
<dbReference type="AlphaFoldDB" id="A0A1G8MUA9"/>
<evidence type="ECO:0008006" key="4">
    <source>
        <dbReference type="Google" id="ProtNLM"/>
    </source>
</evidence>
<keyword evidence="1" id="KW-0472">Membrane</keyword>
<keyword evidence="3" id="KW-1185">Reference proteome</keyword>
<reference evidence="3" key="1">
    <citation type="submission" date="2016-10" db="EMBL/GenBank/DDBJ databases">
        <authorList>
            <person name="Varghese N."/>
            <person name="Submissions S."/>
        </authorList>
    </citation>
    <scope>NUCLEOTIDE SEQUENCE [LARGE SCALE GENOMIC DNA]</scope>
    <source>
        <strain evidence="3">Gh-67</strain>
    </source>
</reference>
<evidence type="ECO:0000313" key="3">
    <source>
        <dbReference type="Proteomes" id="UP000199705"/>
    </source>
</evidence>
<gene>
    <name evidence="2" type="ORF">SAMN05192573_12913</name>
</gene>
<keyword evidence="1" id="KW-1133">Transmembrane helix</keyword>
<name>A0A1G8MUA9_9SPHI</name>
<protein>
    <recommendedName>
        <fullName evidence="4">DUF4199 domain-containing protein</fullName>
    </recommendedName>
</protein>
<sequence length="136" mass="14782">MKNAVLSGGIIGVLSVIWIFAMPRLGVMPQKDVVAPVEYFSFIIPAIGLFFGIMSYRKNECNGQMGFLEALFQSFKILIVGGIIAVFGSILYISYVSSSGDNIKDFSERIFGALIVGVLLAFAVSLLFTNKANKLD</sequence>
<feature type="transmembrane region" description="Helical" evidence="1">
    <location>
        <begin position="77"/>
        <end position="98"/>
    </location>
</feature>
<dbReference type="STRING" id="551996.SAMN05192573_12913"/>
<feature type="transmembrane region" description="Helical" evidence="1">
    <location>
        <begin position="39"/>
        <end position="56"/>
    </location>
</feature>
<dbReference type="Pfam" id="PF13858">
    <property type="entry name" value="DUF4199"/>
    <property type="match status" value="1"/>
</dbReference>
<evidence type="ECO:0000313" key="2">
    <source>
        <dbReference type="EMBL" id="SDI71522.1"/>
    </source>
</evidence>